<keyword evidence="4" id="KW-0560">Oxidoreductase</keyword>
<accession>A0A6A6U3W2</accession>
<dbReference type="InterPro" id="IPR036188">
    <property type="entry name" value="FAD/NAD-bd_sf"/>
</dbReference>
<dbReference type="PANTHER" id="PTHR13789">
    <property type="entry name" value="MONOOXYGENASE"/>
    <property type="match status" value="1"/>
</dbReference>
<keyword evidence="2" id="KW-0285">Flavoprotein</keyword>
<comment type="similarity">
    <text evidence="1">Belongs to the paxM FAD-dependent monooxygenase family.</text>
</comment>
<dbReference type="OrthoDB" id="1878542at2759"/>
<reference evidence="7" key="1">
    <citation type="journal article" date="2020" name="Stud. Mycol.">
        <title>101 Dothideomycetes genomes: a test case for predicting lifestyles and emergence of pathogens.</title>
        <authorList>
            <person name="Haridas S."/>
            <person name="Albert R."/>
            <person name="Binder M."/>
            <person name="Bloem J."/>
            <person name="Labutti K."/>
            <person name="Salamov A."/>
            <person name="Andreopoulos B."/>
            <person name="Baker S."/>
            <person name="Barry K."/>
            <person name="Bills G."/>
            <person name="Bluhm B."/>
            <person name="Cannon C."/>
            <person name="Castanera R."/>
            <person name="Culley D."/>
            <person name="Daum C."/>
            <person name="Ezra D."/>
            <person name="Gonzalez J."/>
            <person name="Henrissat B."/>
            <person name="Kuo A."/>
            <person name="Liang C."/>
            <person name="Lipzen A."/>
            <person name="Lutzoni F."/>
            <person name="Magnuson J."/>
            <person name="Mondo S."/>
            <person name="Nolan M."/>
            <person name="Ohm R."/>
            <person name="Pangilinan J."/>
            <person name="Park H.-J."/>
            <person name="Ramirez L."/>
            <person name="Alfaro M."/>
            <person name="Sun H."/>
            <person name="Tritt A."/>
            <person name="Yoshinaga Y."/>
            <person name="Zwiers L.-H."/>
            <person name="Turgeon B."/>
            <person name="Goodwin S."/>
            <person name="Spatafora J."/>
            <person name="Crous P."/>
            <person name="Grigoriev I."/>
        </authorList>
    </citation>
    <scope>NUCLEOTIDE SEQUENCE</scope>
    <source>
        <strain evidence="7">CBS 115976</strain>
    </source>
</reference>
<evidence type="ECO:0000259" key="6">
    <source>
        <dbReference type="Pfam" id="PF01494"/>
    </source>
</evidence>
<organism evidence="7 8">
    <name type="scientific">Microthyrium microscopicum</name>
    <dbReference type="NCBI Taxonomy" id="703497"/>
    <lineage>
        <taxon>Eukaryota</taxon>
        <taxon>Fungi</taxon>
        <taxon>Dikarya</taxon>
        <taxon>Ascomycota</taxon>
        <taxon>Pezizomycotina</taxon>
        <taxon>Dothideomycetes</taxon>
        <taxon>Dothideomycetes incertae sedis</taxon>
        <taxon>Microthyriales</taxon>
        <taxon>Microthyriaceae</taxon>
        <taxon>Microthyrium</taxon>
    </lineage>
</organism>
<dbReference type="Pfam" id="PF01494">
    <property type="entry name" value="FAD_binding_3"/>
    <property type="match status" value="1"/>
</dbReference>
<dbReference type="SUPFAM" id="SSF51905">
    <property type="entry name" value="FAD/NAD(P)-binding domain"/>
    <property type="match status" value="1"/>
</dbReference>
<dbReference type="EMBL" id="MU004238">
    <property type="protein sequence ID" value="KAF2666590.1"/>
    <property type="molecule type" value="Genomic_DNA"/>
</dbReference>
<proteinExistence type="inferred from homology"/>
<dbReference type="PANTHER" id="PTHR13789:SF147">
    <property type="entry name" value="PUTATIVE (AFU_ORTHOLOGUE AFUA_2G01950)-RELATED"/>
    <property type="match status" value="1"/>
</dbReference>
<keyword evidence="5 7" id="KW-0503">Monooxygenase</keyword>
<dbReference type="Gene3D" id="3.50.50.60">
    <property type="entry name" value="FAD/NAD(P)-binding domain"/>
    <property type="match status" value="1"/>
</dbReference>
<evidence type="ECO:0000256" key="1">
    <source>
        <dbReference type="ARBA" id="ARBA00007992"/>
    </source>
</evidence>
<evidence type="ECO:0000256" key="5">
    <source>
        <dbReference type="ARBA" id="ARBA00023033"/>
    </source>
</evidence>
<keyword evidence="3" id="KW-0274">FAD</keyword>
<evidence type="ECO:0000313" key="7">
    <source>
        <dbReference type="EMBL" id="KAF2666590.1"/>
    </source>
</evidence>
<evidence type="ECO:0000313" key="8">
    <source>
        <dbReference type="Proteomes" id="UP000799302"/>
    </source>
</evidence>
<evidence type="ECO:0000256" key="3">
    <source>
        <dbReference type="ARBA" id="ARBA00022827"/>
    </source>
</evidence>
<dbReference type="SUPFAM" id="SSF54373">
    <property type="entry name" value="FAD-linked reductases, C-terminal domain"/>
    <property type="match status" value="1"/>
</dbReference>
<gene>
    <name evidence="7" type="ORF">BT63DRAFT_403783</name>
</gene>
<dbReference type="FunFam" id="3.50.50.60:FF:000115">
    <property type="entry name" value="Salicylate hydroxylase, putative"/>
    <property type="match status" value="1"/>
</dbReference>
<dbReference type="InterPro" id="IPR050493">
    <property type="entry name" value="FAD-dep_Monooxygenase_BioMet"/>
</dbReference>
<dbReference type="GO" id="GO:0004497">
    <property type="term" value="F:monooxygenase activity"/>
    <property type="evidence" value="ECO:0007669"/>
    <property type="project" value="UniProtKB-KW"/>
</dbReference>
<dbReference type="AlphaFoldDB" id="A0A6A6U3W2"/>
<feature type="domain" description="FAD-binding" evidence="6">
    <location>
        <begin position="9"/>
        <end position="376"/>
    </location>
</feature>
<name>A0A6A6U3W2_9PEZI</name>
<dbReference type="PRINTS" id="PR00420">
    <property type="entry name" value="RNGMNOXGNASE"/>
</dbReference>
<evidence type="ECO:0000256" key="2">
    <source>
        <dbReference type="ARBA" id="ARBA00022630"/>
    </source>
</evidence>
<dbReference type="InterPro" id="IPR002938">
    <property type="entry name" value="FAD-bd"/>
</dbReference>
<keyword evidence="8" id="KW-1185">Reference proteome</keyword>
<protein>
    <submittedName>
        <fullName evidence="7">Putative monooxygenase</fullName>
    </submittedName>
</protein>
<dbReference type="GO" id="GO:0071949">
    <property type="term" value="F:FAD binding"/>
    <property type="evidence" value="ECO:0007669"/>
    <property type="project" value="InterPro"/>
</dbReference>
<sequence>MASEIHSLKIAIIGAGMGGLTTALALAKAGFQNIEVYEAASNLGFVGAGIQMAPNMAKVLDHLGVWQDIVKDGVVIKETSIRKGSTNEELGHVSLEHIESAFNYPHMVGHRTHLANGIYNGCKNEKAIKVFFSTALDSVQSFGPKPSFIVIPRDTKVPVKVEADILLAADGIKSNVRLDMLHELKADAEVEDSGQAAYRVLLKREDLQKDPELLELLDSNQVTRWIGSRRHIIAYPVAGKTIYNISTAQPDDNFAAAPSATYTTKGSKPAMLSVFEDFCPLAQRMLNLVPDGEVCEWKLRVHAPLPTWIHGSVALLGDACHPTLPHLNQGAAQAIEDAAVLGVVLARLPDAKPESINKALRVYEGVRKERAEKLVAMAAANGKAMQLSSGAEQEERDKQFAALKAGKGPVPDKWADGDVQKMIFGFDCVKVAEDTFQQSFDAM</sequence>
<dbReference type="Proteomes" id="UP000799302">
    <property type="component" value="Unassembled WGS sequence"/>
</dbReference>
<evidence type="ECO:0000256" key="4">
    <source>
        <dbReference type="ARBA" id="ARBA00023002"/>
    </source>
</evidence>